<keyword evidence="6" id="KW-0408">Iron</keyword>
<dbReference type="PANTHER" id="PTHR46206:SF1">
    <property type="entry name" value="P450, PUTATIVE (EUROFUNG)-RELATED"/>
    <property type="match status" value="1"/>
</dbReference>
<evidence type="ECO:0000256" key="2">
    <source>
        <dbReference type="ARBA" id="ARBA00010617"/>
    </source>
</evidence>
<keyword evidence="8" id="KW-1133">Transmembrane helix</keyword>
<accession>A0ABY0H4C1</accession>
<dbReference type="EMBL" id="QJNS01000222">
    <property type="protein sequence ID" value="RYO82239.1"/>
    <property type="molecule type" value="Genomic_DNA"/>
</dbReference>
<evidence type="ECO:0000256" key="7">
    <source>
        <dbReference type="ARBA" id="ARBA00023033"/>
    </source>
</evidence>
<keyword evidence="4" id="KW-0479">Metal-binding</keyword>
<evidence type="ECO:0000256" key="3">
    <source>
        <dbReference type="ARBA" id="ARBA00022617"/>
    </source>
</evidence>
<comment type="similarity">
    <text evidence="2">Belongs to the cytochrome P450 family.</text>
</comment>
<gene>
    <name evidence="9" type="ORF">DL762_006720</name>
</gene>
<evidence type="ECO:0000256" key="5">
    <source>
        <dbReference type="ARBA" id="ARBA00023002"/>
    </source>
</evidence>
<organism evidence="9 10">
    <name type="scientific">Monosporascus cannonballus</name>
    <dbReference type="NCBI Taxonomy" id="155416"/>
    <lineage>
        <taxon>Eukaryota</taxon>
        <taxon>Fungi</taxon>
        <taxon>Dikarya</taxon>
        <taxon>Ascomycota</taxon>
        <taxon>Pezizomycotina</taxon>
        <taxon>Sordariomycetes</taxon>
        <taxon>Xylariomycetidae</taxon>
        <taxon>Xylariales</taxon>
        <taxon>Xylariales incertae sedis</taxon>
        <taxon>Monosporascus</taxon>
    </lineage>
</organism>
<dbReference type="Proteomes" id="UP000294003">
    <property type="component" value="Unassembled WGS sequence"/>
</dbReference>
<sequence>MSADALLRAATLAVVLLVVGSILYEVLRSNLPFEVRAKYPKHLPAIGARKGDWFPRLQAKWRSSQDIRKATEDSWFQSRPESDLSAQIHQLNAFQLNFALTDPPLVEETQPIHQTDVWSTDTDYFKELCLMDDMPDVVEQVVNRAFVGAPDCHNNALVHRRILELYVDQAGKAENSRKYNDFLQWTIDAAVQSGSSSLDDIEKLQAEIVASLEKHGGGWNKRTPEDMPKFGSMFRESQRRNSIVTVASPKPVCNPDGVTTPSGLHIPYGAYIGILSYPILHDPALYPEPETFRPFRFAGRREEADRQGLKMEKAH</sequence>
<feature type="transmembrane region" description="Helical" evidence="8">
    <location>
        <begin position="6"/>
        <end position="27"/>
    </location>
</feature>
<keyword evidence="3" id="KW-0349">Heme</keyword>
<evidence type="ECO:0000256" key="1">
    <source>
        <dbReference type="ARBA" id="ARBA00001971"/>
    </source>
</evidence>
<evidence type="ECO:0000313" key="10">
    <source>
        <dbReference type="Proteomes" id="UP000294003"/>
    </source>
</evidence>
<keyword evidence="8" id="KW-0812">Transmembrane</keyword>
<dbReference type="InterPro" id="IPR001128">
    <property type="entry name" value="Cyt_P450"/>
</dbReference>
<dbReference type="SUPFAM" id="SSF48264">
    <property type="entry name" value="Cytochrome P450"/>
    <property type="match status" value="1"/>
</dbReference>
<keyword evidence="10" id="KW-1185">Reference proteome</keyword>
<evidence type="ECO:0000256" key="8">
    <source>
        <dbReference type="SAM" id="Phobius"/>
    </source>
</evidence>
<evidence type="ECO:0000256" key="6">
    <source>
        <dbReference type="ARBA" id="ARBA00023004"/>
    </source>
</evidence>
<dbReference type="InterPro" id="IPR036396">
    <property type="entry name" value="Cyt_P450_sf"/>
</dbReference>
<proteinExistence type="inferred from homology"/>
<keyword evidence="8" id="KW-0472">Membrane</keyword>
<protein>
    <submittedName>
        <fullName evidence="9">Uncharacterized protein</fullName>
    </submittedName>
</protein>
<comment type="caution">
    <text evidence="9">The sequence shown here is derived from an EMBL/GenBank/DDBJ whole genome shotgun (WGS) entry which is preliminary data.</text>
</comment>
<dbReference type="Pfam" id="PF00067">
    <property type="entry name" value="p450"/>
    <property type="match status" value="1"/>
</dbReference>
<comment type="cofactor">
    <cofactor evidence="1">
        <name>heme</name>
        <dbReference type="ChEBI" id="CHEBI:30413"/>
    </cofactor>
</comment>
<evidence type="ECO:0000313" key="9">
    <source>
        <dbReference type="EMBL" id="RYO82239.1"/>
    </source>
</evidence>
<dbReference type="Gene3D" id="1.10.630.10">
    <property type="entry name" value="Cytochrome P450"/>
    <property type="match status" value="1"/>
</dbReference>
<reference evidence="9 10" key="1">
    <citation type="submission" date="2018-06" db="EMBL/GenBank/DDBJ databases">
        <title>Complete Genomes of Monosporascus.</title>
        <authorList>
            <person name="Robinson A.J."/>
            <person name="Natvig D.O."/>
        </authorList>
    </citation>
    <scope>NUCLEOTIDE SEQUENCE [LARGE SCALE GENOMIC DNA]</scope>
    <source>
        <strain evidence="9 10">CBS 609.92</strain>
    </source>
</reference>
<dbReference type="PANTHER" id="PTHR46206">
    <property type="entry name" value="CYTOCHROME P450"/>
    <property type="match status" value="1"/>
</dbReference>
<keyword evidence="7" id="KW-0503">Monooxygenase</keyword>
<name>A0ABY0H4C1_9PEZI</name>
<keyword evidence="5" id="KW-0560">Oxidoreductase</keyword>
<evidence type="ECO:0000256" key="4">
    <source>
        <dbReference type="ARBA" id="ARBA00022723"/>
    </source>
</evidence>